<dbReference type="OrthoDB" id="6287519at2"/>
<evidence type="ECO:0000256" key="1">
    <source>
        <dbReference type="SAM" id="SignalP"/>
    </source>
</evidence>
<dbReference type="EMBL" id="VKGK01000001">
    <property type="protein sequence ID" value="TRY16290.1"/>
    <property type="molecule type" value="Genomic_DNA"/>
</dbReference>
<comment type="caution">
    <text evidence="2">The sequence shown here is derived from an EMBL/GenBank/DDBJ whole genome shotgun (WGS) entry which is preliminary data.</text>
</comment>
<accession>A0A553JV36</accession>
<gene>
    <name evidence="2" type="ORF">FN961_01300</name>
</gene>
<protein>
    <recommendedName>
        <fullName evidence="4">HEAT repeat domain-containing protein</fullName>
    </recommendedName>
</protein>
<evidence type="ECO:0008006" key="4">
    <source>
        <dbReference type="Google" id="ProtNLM"/>
    </source>
</evidence>
<dbReference type="AlphaFoldDB" id="A0A553JV36"/>
<dbReference type="RefSeq" id="WP_143562736.1">
    <property type="nucleotide sequence ID" value="NZ_BMPL01000001.1"/>
</dbReference>
<dbReference type="Proteomes" id="UP000318126">
    <property type="component" value="Unassembled WGS sequence"/>
</dbReference>
<evidence type="ECO:0000313" key="3">
    <source>
        <dbReference type="Proteomes" id="UP000318126"/>
    </source>
</evidence>
<keyword evidence="1" id="KW-0732">Signal</keyword>
<reference evidence="3" key="1">
    <citation type="submission" date="2019-07" db="EMBL/GenBank/DDBJ databases">
        <title>Shewanella sp. YLB-08 draft genomic sequence.</title>
        <authorList>
            <person name="Yu L."/>
        </authorList>
    </citation>
    <scope>NUCLEOTIDE SEQUENCE [LARGE SCALE GENOMIC DNA]</scope>
    <source>
        <strain evidence="3">JCM 20706</strain>
    </source>
</reference>
<proteinExistence type="predicted"/>
<feature type="signal peptide" evidence="1">
    <location>
        <begin position="1"/>
        <end position="19"/>
    </location>
</feature>
<keyword evidence="3" id="KW-1185">Reference proteome</keyword>
<feature type="chain" id="PRO_5022232435" description="HEAT repeat domain-containing protein" evidence="1">
    <location>
        <begin position="20"/>
        <end position="345"/>
    </location>
</feature>
<organism evidence="2 3">
    <name type="scientific">Shewanella hanedai</name>
    <name type="common">Alteromonas hanedai</name>
    <dbReference type="NCBI Taxonomy" id="25"/>
    <lineage>
        <taxon>Bacteria</taxon>
        <taxon>Pseudomonadati</taxon>
        <taxon>Pseudomonadota</taxon>
        <taxon>Gammaproteobacteria</taxon>
        <taxon>Alteromonadales</taxon>
        <taxon>Shewanellaceae</taxon>
        <taxon>Shewanella</taxon>
    </lineage>
</organism>
<sequence length="345" mass="38198">MIKLIHILLLVSFSTMSLADEPRDVVFGLLLISDDSADNKLAAKDLYHLPPEDPKLLDLAAWVLTNQAPLNNDEQEDTLSWLAKALGASKKARYRDLLTELNSQTSSTKLKRYIKGALTEIGEVQGQAFALESYDADKVSQELQALAIETQISKKDFSQVSVGSSLKDVLQALGQPNTVGQYVRSSYKLFLGNIKVQNLRLTYLNAGSMEFSLDSNVWVLKNAFTQSDIDTTDVAPTEVALVSQLLGSDYILVRKSAREAIATKLTNPAALDQVAQRVWQLKDIDDKYMGDAMAWLCKVLAASGNGRYHDVLNKIHEQAGNKKIAKYAKSSRKELTRSEPSFQVQ</sequence>
<evidence type="ECO:0000313" key="2">
    <source>
        <dbReference type="EMBL" id="TRY16290.1"/>
    </source>
</evidence>
<name>A0A553JV36_SHEHA</name>